<dbReference type="RefSeq" id="WP_101640481.1">
    <property type="nucleotide sequence ID" value="NZ_PGUY01000013.1"/>
</dbReference>
<dbReference type="InterPro" id="IPR045527">
    <property type="entry name" value="DUF6470"/>
</dbReference>
<protein>
    <recommendedName>
        <fullName evidence="3">YviE</fullName>
    </recommendedName>
</protein>
<dbReference type="AlphaFoldDB" id="A0A2N5M9P4"/>
<keyword evidence="2" id="KW-1185">Reference proteome</keyword>
<dbReference type="EMBL" id="PGUY01000013">
    <property type="protein sequence ID" value="PLT31069.1"/>
    <property type="molecule type" value="Genomic_DNA"/>
</dbReference>
<sequence>MNIPQIRLESTKGQIELRTIQPKQSIEQKPADLSIEQPKAELRIKTTPGRLTIDQAKAREDVDLKSMFKRTEEAAQQGYQDWLSGLARVASDGEELMKIENGFHALANQAKSNSESPIYDFNIGWIPSEGSVKINYEPAKVSIEADPQKPRINVNVNKPFHEYTPGRTEVSLKQYPSLKIDFTNHDPTLDKKY</sequence>
<reference evidence="1 2" key="1">
    <citation type="submission" date="2017-11" db="EMBL/GenBank/DDBJ databases">
        <title>Comparitive Functional Genomics of Dry Heat Resistant strains isolated from the Viking Spacecraft.</title>
        <authorList>
            <person name="Seuylemezian A."/>
            <person name="Cooper K."/>
            <person name="Vaishampayan P."/>
        </authorList>
    </citation>
    <scope>NUCLEOTIDE SEQUENCE [LARGE SCALE GENOMIC DNA]</scope>
    <source>
        <strain evidence="1 2">V1-29</strain>
    </source>
</reference>
<dbReference type="Pfam" id="PF20074">
    <property type="entry name" value="DUF6470"/>
    <property type="match status" value="1"/>
</dbReference>
<name>A0A2N5M9P4_9BACI</name>
<gene>
    <name evidence="1" type="ORF">CUU66_04505</name>
</gene>
<dbReference type="OrthoDB" id="2112831at2"/>
<organism evidence="1 2">
    <name type="scientific">Peribacillus deserti</name>
    <dbReference type="NCBI Taxonomy" id="673318"/>
    <lineage>
        <taxon>Bacteria</taxon>
        <taxon>Bacillati</taxon>
        <taxon>Bacillota</taxon>
        <taxon>Bacilli</taxon>
        <taxon>Bacillales</taxon>
        <taxon>Bacillaceae</taxon>
        <taxon>Peribacillus</taxon>
    </lineage>
</organism>
<evidence type="ECO:0008006" key="3">
    <source>
        <dbReference type="Google" id="ProtNLM"/>
    </source>
</evidence>
<accession>A0A2N5M9P4</accession>
<evidence type="ECO:0000313" key="2">
    <source>
        <dbReference type="Proteomes" id="UP000234748"/>
    </source>
</evidence>
<dbReference type="Proteomes" id="UP000234748">
    <property type="component" value="Unassembled WGS sequence"/>
</dbReference>
<proteinExistence type="predicted"/>
<comment type="caution">
    <text evidence="1">The sequence shown here is derived from an EMBL/GenBank/DDBJ whole genome shotgun (WGS) entry which is preliminary data.</text>
</comment>
<evidence type="ECO:0000313" key="1">
    <source>
        <dbReference type="EMBL" id="PLT31069.1"/>
    </source>
</evidence>